<name>A0A1B1YBV8_THEST</name>
<feature type="transmembrane region" description="Helical" evidence="7">
    <location>
        <begin position="264"/>
        <end position="284"/>
    </location>
</feature>
<dbReference type="Gene3D" id="1.10.3720.10">
    <property type="entry name" value="MetI-like"/>
    <property type="match status" value="1"/>
</dbReference>
<evidence type="ECO:0000256" key="7">
    <source>
        <dbReference type="RuleBase" id="RU363032"/>
    </source>
</evidence>
<dbReference type="GO" id="GO:0005886">
    <property type="term" value="C:plasma membrane"/>
    <property type="evidence" value="ECO:0007669"/>
    <property type="project" value="UniProtKB-SubCell"/>
</dbReference>
<feature type="transmembrane region" description="Helical" evidence="7">
    <location>
        <begin position="116"/>
        <end position="135"/>
    </location>
</feature>
<dbReference type="PANTHER" id="PTHR43744:SF9">
    <property type="entry name" value="POLYGALACTURONAN_RHAMNOGALACTURONAN TRANSPORT SYSTEM PERMEASE PROTEIN YTCP"/>
    <property type="match status" value="1"/>
</dbReference>
<evidence type="ECO:0000256" key="3">
    <source>
        <dbReference type="ARBA" id="ARBA00022475"/>
    </source>
</evidence>
<feature type="transmembrane region" description="Helical" evidence="7">
    <location>
        <begin position="20"/>
        <end position="45"/>
    </location>
</feature>
<feature type="transmembrane region" description="Helical" evidence="7">
    <location>
        <begin position="77"/>
        <end position="104"/>
    </location>
</feature>
<dbReference type="OrthoDB" id="157184at2"/>
<accession>A0A1B1YBV8</accession>
<evidence type="ECO:0000313" key="9">
    <source>
        <dbReference type="EMBL" id="ANW98251.1"/>
    </source>
</evidence>
<dbReference type="Proteomes" id="UP000092971">
    <property type="component" value="Chromosome"/>
</dbReference>
<evidence type="ECO:0000256" key="1">
    <source>
        <dbReference type="ARBA" id="ARBA00004651"/>
    </source>
</evidence>
<protein>
    <submittedName>
        <fullName evidence="9">ABC transporter permease</fullName>
    </submittedName>
</protein>
<dbReference type="RefSeq" id="WP_015358533.1">
    <property type="nucleotide sequence ID" value="NZ_CP014672.1"/>
</dbReference>
<keyword evidence="3" id="KW-1003">Cell membrane</keyword>
<dbReference type="InterPro" id="IPR000515">
    <property type="entry name" value="MetI-like"/>
</dbReference>
<evidence type="ECO:0000259" key="8">
    <source>
        <dbReference type="PROSITE" id="PS50928"/>
    </source>
</evidence>
<evidence type="ECO:0000313" key="10">
    <source>
        <dbReference type="Proteomes" id="UP000092971"/>
    </source>
</evidence>
<dbReference type="EMBL" id="CP014672">
    <property type="protein sequence ID" value="ANW98251.1"/>
    <property type="molecule type" value="Genomic_DNA"/>
</dbReference>
<gene>
    <name evidence="9" type="ORF">CSTERTH_03980</name>
</gene>
<evidence type="ECO:0000256" key="2">
    <source>
        <dbReference type="ARBA" id="ARBA00022448"/>
    </source>
</evidence>
<dbReference type="AlphaFoldDB" id="A0A1B1YBV8"/>
<evidence type="ECO:0000256" key="4">
    <source>
        <dbReference type="ARBA" id="ARBA00022692"/>
    </source>
</evidence>
<dbReference type="GO" id="GO:0055085">
    <property type="term" value="P:transmembrane transport"/>
    <property type="evidence" value="ECO:0007669"/>
    <property type="project" value="InterPro"/>
</dbReference>
<feature type="transmembrane region" description="Helical" evidence="7">
    <location>
        <begin position="189"/>
        <end position="211"/>
    </location>
</feature>
<dbReference type="Pfam" id="PF00528">
    <property type="entry name" value="BPD_transp_1"/>
    <property type="match status" value="1"/>
</dbReference>
<organism evidence="9 10">
    <name type="scientific">Thermoclostridium stercorarium subsp. thermolacticum DSM 2910</name>
    <dbReference type="NCBI Taxonomy" id="1121336"/>
    <lineage>
        <taxon>Bacteria</taxon>
        <taxon>Bacillati</taxon>
        <taxon>Bacillota</taxon>
        <taxon>Clostridia</taxon>
        <taxon>Eubacteriales</taxon>
        <taxon>Oscillospiraceae</taxon>
        <taxon>Thermoclostridium</taxon>
    </lineage>
</organism>
<keyword evidence="5 7" id="KW-1133">Transmembrane helix</keyword>
<sequence>MSGSKYRKKAENKKYSRFDIVLCVILALVLISIIIPFFNVIAVSFTSQQEFLQTSILIFPKKPTLINYYDLFKDGRILIGLRTTVIILLIGLPLNLILTTSFAYGMSRKGFPGRKLIFYLVLFTMIFNGGVIPLYMLIKEMKLTNTIWSVILAYGINTFYMIIMRNYFSSLPESLIESAKLDGAGEWRILFSIVLPLSMPIIATVTLFYAVDRWNEWYYSMIFIRNAKLQPLQLILRNIVIDSQVRALAASSGAILEDYKFTNGLKMCAVIVTMLPVMCIFPFLQKHFVKGVLIGAIKS</sequence>
<dbReference type="PANTHER" id="PTHR43744">
    <property type="entry name" value="ABC TRANSPORTER PERMEASE PROTEIN MG189-RELATED-RELATED"/>
    <property type="match status" value="1"/>
</dbReference>
<comment type="similarity">
    <text evidence="7">Belongs to the binding-protein-dependent transport system permease family.</text>
</comment>
<keyword evidence="2 7" id="KW-0813">Transport</keyword>
<feature type="transmembrane region" description="Helical" evidence="7">
    <location>
        <begin position="147"/>
        <end position="168"/>
    </location>
</feature>
<proteinExistence type="inferred from homology"/>
<keyword evidence="4 7" id="KW-0812">Transmembrane</keyword>
<comment type="subcellular location">
    <subcellularLocation>
        <location evidence="1 7">Cell membrane</location>
        <topology evidence="1 7">Multi-pass membrane protein</topology>
    </subcellularLocation>
</comment>
<dbReference type="PROSITE" id="PS50928">
    <property type="entry name" value="ABC_TM1"/>
    <property type="match status" value="1"/>
</dbReference>
<dbReference type="SUPFAM" id="SSF161098">
    <property type="entry name" value="MetI-like"/>
    <property type="match status" value="1"/>
</dbReference>
<keyword evidence="6 7" id="KW-0472">Membrane</keyword>
<evidence type="ECO:0000256" key="5">
    <source>
        <dbReference type="ARBA" id="ARBA00022989"/>
    </source>
</evidence>
<dbReference type="CDD" id="cd06261">
    <property type="entry name" value="TM_PBP2"/>
    <property type="match status" value="1"/>
</dbReference>
<evidence type="ECO:0000256" key="6">
    <source>
        <dbReference type="ARBA" id="ARBA00023136"/>
    </source>
</evidence>
<feature type="domain" description="ABC transmembrane type-1" evidence="8">
    <location>
        <begin position="81"/>
        <end position="284"/>
    </location>
</feature>
<reference evidence="9 10" key="1">
    <citation type="submission" date="2016-02" db="EMBL/GenBank/DDBJ databases">
        <title>Comparison of Clostridium stercorarium subspecies using comparative genomics and transcriptomics.</title>
        <authorList>
            <person name="Schellenberg J."/>
            <person name="Thallinger G."/>
            <person name="Levin D.B."/>
            <person name="Zhang X."/>
            <person name="Alvare G."/>
            <person name="Fristensky B."/>
            <person name="Sparling R."/>
        </authorList>
    </citation>
    <scope>NUCLEOTIDE SEQUENCE [LARGE SCALE GENOMIC DNA]</scope>
    <source>
        <strain evidence="9 10">DSM 2910</strain>
    </source>
</reference>
<dbReference type="InterPro" id="IPR035906">
    <property type="entry name" value="MetI-like_sf"/>
</dbReference>